<dbReference type="CDD" id="cd06278">
    <property type="entry name" value="PBP1_LacI-like"/>
    <property type="match status" value="1"/>
</dbReference>
<dbReference type="InterPro" id="IPR010982">
    <property type="entry name" value="Lambda_DNA-bd_dom_sf"/>
</dbReference>
<dbReference type="CDD" id="cd01392">
    <property type="entry name" value="HTH_LacI"/>
    <property type="match status" value="1"/>
</dbReference>
<evidence type="ECO:0000256" key="4">
    <source>
        <dbReference type="ARBA" id="ARBA00023163"/>
    </source>
</evidence>
<dbReference type="Gene3D" id="1.10.260.40">
    <property type="entry name" value="lambda repressor-like DNA-binding domains"/>
    <property type="match status" value="1"/>
</dbReference>
<proteinExistence type="predicted"/>
<feature type="domain" description="HTH lacI-type" evidence="5">
    <location>
        <begin position="1"/>
        <end position="47"/>
    </location>
</feature>
<evidence type="ECO:0000256" key="1">
    <source>
        <dbReference type="ARBA" id="ARBA00022491"/>
    </source>
</evidence>
<dbReference type="Gene3D" id="3.40.50.2300">
    <property type="match status" value="2"/>
</dbReference>
<sequence length="329" mass="35069">MAGVSQSTVSRVFTPGASVSLAVREKVLAAADQLKYRPNALPAILQTGRSGLVAVVMGGFYNPVYAGILHGITTALKERRLEAVLVDAGSDENLGDRVDDLSRYRIDGAISVLAVRSAKVADRLDQLGIPVVAVNSRQFGTLRVVSTSNRAIGRDAANALVDRGCTQLAYLAGRDNPSQRERESGFSKRVVARGLPTPQRAVAGFTYEEGYAAMVQLLASGARPDGLFCVNDLVAIGALDAIRTVPGLRVPEDIQVIGCDDIPMAAWQQNRLTTFAQDMTLLGRQCVEMLGNDPPASSVSVPSTLVLRATTRTLLQTPQQMQRKAPAAQ</sequence>
<evidence type="ECO:0000256" key="3">
    <source>
        <dbReference type="ARBA" id="ARBA00023125"/>
    </source>
</evidence>
<dbReference type="PANTHER" id="PTHR30146">
    <property type="entry name" value="LACI-RELATED TRANSCRIPTIONAL REPRESSOR"/>
    <property type="match status" value="1"/>
</dbReference>
<dbReference type="PROSITE" id="PS50932">
    <property type="entry name" value="HTH_LACI_2"/>
    <property type="match status" value="1"/>
</dbReference>
<dbReference type="PANTHER" id="PTHR30146:SF95">
    <property type="entry name" value="RIBOSE OPERON REPRESSOR"/>
    <property type="match status" value="1"/>
</dbReference>
<reference evidence="6 7" key="1">
    <citation type="submission" date="2020-08" db="EMBL/GenBank/DDBJ databases">
        <title>A Genomic Blueprint of the Chicken Gut Microbiome.</title>
        <authorList>
            <person name="Gilroy R."/>
            <person name="Ravi A."/>
            <person name="Getino M."/>
            <person name="Pursley I."/>
            <person name="Horton D.L."/>
            <person name="Alikhan N.-F."/>
            <person name="Baker D."/>
            <person name="Gharbi K."/>
            <person name="Hall N."/>
            <person name="Watson M."/>
            <person name="Adriaenssens E.M."/>
            <person name="Foster-Nyarko E."/>
            <person name="Jarju S."/>
            <person name="Secka A."/>
            <person name="Antonio M."/>
            <person name="Oren A."/>
            <person name="Chaudhuri R."/>
            <person name="La Ragione R.M."/>
            <person name="Hildebrand F."/>
            <person name="Pallen M.J."/>
        </authorList>
    </citation>
    <scope>NUCLEOTIDE SEQUENCE [LARGE SCALE GENOMIC DNA]</scope>
    <source>
        <strain evidence="6 7">Sa5BUN4</strain>
    </source>
</reference>
<dbReference type="SUPFAM" id="SSF47413">
    <property type="entry name" value="lambda repressor-like DNA-binding domains"/>
    <property type="match status" value="1"/>
</dbReference>
<organism evidence="6 7">
    <name type="scientific">Stenotrophomonas lacuserhaii</name>
    <dbReference type="NCBI Taxonomy" id="2760084"/>
    <lineage>
        <taxon>Bacteria</taxon>
        <taxon>Pseudomonadati</taxon>
        <taxon>Pseudomonadota</taxon>
        <taxon>Gammaproteobacteria</taxon>
        <taxon>Lysobacterales</taxon>
        <taxon>Lysobacteraceae</taxon>
        <taxon>Stenotrophomonas</taxon>
    </lineage>
</organism>
<evidence type="ECO:0000259" key="5">
    <source>
        <dbReference type="PROSITE" id="PS50932"/>
    </source>
</evidence>
<gene>
    <name evidence="6" type="ORF">H9654_08180</name>
</gene>
<dbReference type="GO" id="GO:0003700">
    <property type="term" value="F:DNA-binding transcription factor activity"/>
    <property type="evidence" value="ECO:0007669"/>
    <property type="project" value="TreeGrafter"/>
</dbReference>
<evidence type="ECO:0000313" key="6">
    <source>
        <dbReference type="EMBL" id="MBD7954183.1"/>
    </source>
</evidence>
<keyword evidence="7" id="KW-1185">Reference proteome</keyword>
<dbReference type="Pfam" id="PF13377">
    <property type="entry name" value="Peripla_BP_3"/>
    <property type="match status" value="1"/>
</dbReference>
<dbReference type="EMBL" id="JACSQS010000006">
    <property type="protein sequence ID" value="MBD7954183.1"/>
    <property type="molecule type" value="Genomic_DNA"/>
</dbReference>
<comment type="caution">
    <text evidence="6">The sequence shown here is derived from an EMBL/GenBank/DDBJ whole genome shotgun (WGS) entry which is preliminary data.</text>
</comment>
<keyword evidence="3 6" id="KW-0238">DNA-binding</keyword>
<evidence type="ECO:0000256" key="2">
    <source>
        <dbReference type="ARBA" id="ARBA00023015"/>
    </source>
</evidence>
<dbReference type="InterPro" id="IPR046335">
    <property type="entry name" value="LacI/GalR-like_sensor"/>
</dbReference>
<accession>A0A8X8FVC8</accession>
<dbReference type="InterPro" id="IPR028082">
    <property type="entry name" value="Peripla_BP_I"/>
</dbReference>
<dbReference type="Pfam" id="PF00356">
    <property type="entry name" value="LacI"/>
    <property type="match status" value="1"/>
</dbReference>
<keyword evidence="4" id="KW-0804">Transcription</keyword>
<dbReference type="AlphaFoldDB" id="A0A8X8FVC8"/>
<dbReference type="SMART" id="SM00354">
    <property type="entry name" value="HTH_LACI"/>
    <property type="match status" value="1"/>
</dbReference>
<dbReference type="InterPro" id="IPR000843">
    <property type="entry name" value="HTH_LacI"/>
</dbReference>
<protein>
    <submittedName>
        <fullName evidence="6">LacI family DNA-binding transcriptional regulator</fullName>
    </submittedName>
</protein>
<dbReference type="GO" id="GO:0000976">
    <property type="term" value="F:transcription cis-regulatory region binding"/>
    <property type="evidence" value="ECO:0007669"/>
    <property type="project" value="TreeGrafter"/>
</dbReference>
<dbReference type="SUPFAM" id="SSF53822">
    <property type="entry name" value="Periplasmic binding protein-like I"/>
    <property type="match status" value="1"/>
</dbReference>
<keyword evidence="1" id="KW-0678">Repressor</keyword>
<dbReference type="Proteomes" id="UP000636938">
    <property type="component" value="Unassembled WGS sequence"/>
</dbReference>
<evidence type="ECO:0000313" key="7">
    <source>
        <dbReference type="Proteomes" id="UP000636938"/>
    </source>
</evidence>
<name>A0A8X8FVC8_9GAMM</name>
<keyword evidence="2" id="KW-0805">Transcription regulation</keyword>